<dbReference type="AlphaFoldDB" id="A0A917YHA2"/>
<dbReference type="GO" id="GO:0003700">
    <property type="term" value="F:DNA-binding transcription factor activity"/>
    <property type="evidence" value="ECO:0007669"/>
    <property type="project" value="InterPro"/>
</dbReference>
<keyword evidence="3" id="KW-1185">Reference proteome</keyword>
<protein>
    <submittedName>
        <fullName evidence="2">MarR family transcriptional regulator</fullName>
    </submittedName>
</protein>
<name>A0A917YHA2_9ACTN</name>
<dbReference type="PANTHER" id="PTHR33164:SF99">
    <property type="entry name" value="MARR FAMILY REGULATORY PROTEIN"/>
    <property type="match status" value="1"/>
</dbReference>
<dbReference type="Gene3D" id="1.10.10.10">
    <property type="entry name" value="Winged helix-like DNA-binding domain superfamily/Winged helix DNA-binding domain"/>
    <property type="match status" value="1"/>
</dbReference>
<dbReference type="InterPro" id="IPR036388">
    <property type="entry name" value="WH-like_DNA-bd_sf"/>
</dbReference>
<dbReference type="SUPFAM" id="SSF46785">
    <property type="entry name" value="Winged helix' DNA-binding domain"/>
    <property type="match status" value="1"/>
</dbReference>
<organism evidence="2 3">
    <name type="scientific">Streptomyces albiflavescens</name>
    <dbReference type="NCBI Taxonomy" id="1623582"/>
    <lineage>
        <taxon>Bacteria</taxon>
        <taxon>Bacillati</taxon>
        <taxon>Actinomycetota</taxon>
        <taxon>Actinomycetes</taxon>
        <taxon>Kitasatosporales</taxon>
        <taxon>Streptomycetaceae</taxon>
        <taxon>Streptomyces</taxon>
    </lineage>
</organism>
<dbReference type="Pfam" id="PF12802">
    <property type="entry name" value="MarR_2"/>
    <property type="match status" value="1"/>
</dbReference>
<dbReference type="PANTHER" id="PTHR33164">
    <property type="entry name" value="TRANSCRIPTIONAL REGULATOR, MARR FAMILY"/>
    <property type="match status" value="1"/>
</dbReference>
<feature type="domain" description="HTH marR-type" evidence="1">
    <location>
        <begin position="25"/>
        <end position="161"/>
    </location>
</feature>
<dbReference type="EMBL" id="BMMM01000034">
    <property type="protein sequence ID" value="GGN95844.1"/>
    <property type="molecule type" value="Genomic_DNA"/>
</dbReference>
<evidence type="ECO:0000313" key="3">
    <source>
        <dbReference type="Proteomes" id="UP000600365"/>
    </source>
</evidence>
<dbReference type="PRINTS" id="PR00598">
    <property type="entry name" value="HTHMARR"/>
</dbReference>
<evidence type="ECO:0000313" key="2">
    <source>
        <dbReference type="EMBL" id="GGN95844.1"/>
    </source>
</evidence>
<evidence type="ECO:0000259" key="1">
    <source>
        <dbReference type="PROSITE" id="PS50995"/>
    </source>
</evidence>
<dbReference type="InterPro" id="IPR039422">
    <property type="entry name" value="MarR/SlyA-like"/>
</dbReference>
<dbReference type="InterPro" id="IPR000835">
    <property type="entry name" value="HTH_MarR-typ"/>
</dbReference>
<comment type="caution">
    <text evidence="2">The sequence shown here is derived from an EMBL/GenBank/DDBJ whole genome shotgun (WGS) entry which is preliminary data.</text>
</comment>
<dbReference type="SMART" id="SM00347">
    <property type="entry name" value="HTH_MARR"/>
    <property type="match status" value="1"/>
</dbReference>
<proteinExistence type="predicted"/>
<gene>
    <name evidence="2" type="ORF">GCM10011579_096690</name>
</gene>
<dbReference type="Proteomes" id="UP000600365">
    <property type="component" value="Unassembled WGS sequence"/>
</dbReference>
<dbReference type="GO" id="GO:0006950">
    <property type="term" value="P:response to stress"/>
    <property type="evidence" value="ECO:0007669"/>
    <property type="project" value="TreeGrafter"/>
</dbReference>
<dbReference type="PROSITE" id="PS50995">
    <property type="entry name" value="HTH_MARR_2"/>
    <property type="match status" value="1"/>
</dbReference>
<sequence>MIDVSTTEGGDIMTGQRKALPTAEELRIWRDFIETTEALRSELSSRLQSESSLSPGDYAVLLALREAEGRRLRPSELAARIGWQRSRLSHQIGRMERRGLIRREECITDSRGAEVALTPQGSEAFRNASLPHLRAVHELFVTPLTPEQLAAAEEIARALRARLKVPRDT</sequence>
<reference evidence="2 3" key="1">
    <citation type="journal article" date="2014" name="Int. J. Syst. Evol. Microbiol.">
        <title>Complete genome sequence of Corynebacterium casei LMG S-19264T (=DSM 44701T), isolated from a smear-ripened cheese.</title>
        <authorList>
            <consortium name="US DOE Joint Genome Institute (JGI-PGF)"/>
            <person name="Walter F."/>
            <person name="Albersmeier A."/>
            <person name="Kalinowski J."/>
            <person name="Ruckert C."/>
        </authorList>
    </citation>
    <scope>NUCLEOTIDE SEQUENCE [LARGE SCALE GENOMIC DNA]</scope>
    <source>
        <strain evidence="2 3">CGMCC 4.7111</strain>
    </source>
</reference>
<dbReference type="InterPro" id="IPR036390">
    <property type="entry name" value="WH_DNA-bd_sf"/>
</dbReference>
<accession>A0A917YHA2</accession>